<dbReference type="AlphaFoldDB" id="A0A0E0QGG1"/>
<dbReference type="EnsemblPlants" id="ORUFI08G09230.1">
    <property type="protein sequence ID" value="ORUFI08G09230.1"/>
    <property type="gene ID" value="ORUFI08G09230"/>
</dbReference>
<proteinExistence type="predicted"/>
<dbReference type="Gramene" id="ORUFI08G09230.1">
    <property type="protein sequence ID" value="ORUFI08G09230.1"/>
    <property type="gene ID" value="ORUFI08G09230"/>
</dbReference>
<organism evidence="1 2">
    <name type="scientific">Oryza rufipogon</name>
    <name type="common">Brownbeard rice</name>
    <name type="synonym">Asian wild rice</name>
    <dbReference type="NCBI Taxonomy" id="4529"/>
    <lineage>
        <taxon>Eukaryota</taxon>
        <taxon>Viridiplantae</taxon>
        <taxon>Streptophyta</taxon>
        <taxon>Embryophyta</taxon>
        <taxon>Tracheophyta</taxon>
        <taxon>Spermatophyta</taxon>
        <taxon>Magnoliopsida</taxon>
        <taxon>Liliopsida</taxon>
        <taxon>Poales</taxon>
        <taxon>Poaceae</taxon>
        <taxon>BOP clade</taxon>
        <taxon>Oryzoideae</taxon>
        <taxon>Oryzeae</taxon>
        <taxon>Oryzinae</taxon>
        <taxon>Oryza</taxon>
    </lineage>
</organism>
<dbReference type="eggNOG" id="ENOG502R514">
    <property type="taxonomic scope" value="Eukaryota"/>
</dbReference>
<evidence type="ECO:0000313" key="1">
    <source>
        <dbReference type="EnsemblPlants" id="ORUFI08G09230.1"/>
    </source>
</evidence>
<reference evidence="1" key="2">
    <citation type="submission" date="2015-06" db="UniProtKB">
        <authorList>
            <consortium name="EnsemblPlants"/>
        </authorList>
    </citation>
    <scope>IDENTIFICATION</scope>
</reference>
<evidence type="ECO:0008006" key="3">
    <source>
        <dbReference type="Google" id="ProtNLM"/>
    </source>
</evidence>
<reference evidence="2" key="1">
    <citation type="submission" date="2013-06" db="EMBL/GenBank/DDBJ databases">
        <authorList>
            <person name="Zhao Q."/>
        </authorList>
    </citation>
    <scope>NUCLEOTIDE SEQUENCE</scope>
    <source>
        <strain evidence="2">cv. W1943</strain>
    </source>
</reference>
<sequence length="254" mass="28262">MAADGNAEGQPRQARCGMTDRSAAGRGCAWCGQATGCRGAAVLLARGHGLAGVVRRLCGALRARCGAQPAPCIVQPAAGGGTPSIGVRRRLQVGDDGIHRKPQKWNEEDARNSILQFNLQDAKWILEFHLNRKGIDCMKFRRDLHGDKLRDWRKVVNNWEGLNLVEYCKDKLWWTLSKDGSSLNKACFERKLSNDPIELVYTACNWVDSWAILQKQEASRRNLQLGTRLLKQVANDVFNSRHGWMGGTRRIGVG</sequence>
<dbReference type="HOGENOM" id="CLU_1095770_0_0_1"/>
<dbReference type="Proteomes" id="UP000008022">
    <property type="component" value="Unassembled WGS sequence"/>
</dbReference>
<protein>
    <recommendedName>
        <fullName evidence="3">Reverse transcriptase zinc-binding domain-containing protein</fullName>
    </recommendedName>
</protein>
<name>A0A0E0QGG1_ORYRU</name>
<keyword evidence="2" id="KW-1185">Reference proteome</keyword>
<accession>A0A0E0QGG1</accession>
<evidence type="ECO:0000313" key="2">
    <source>
        <dbReference type="Proteomes" id="UP000008022"/>
    </source>
</evidence>